<dbReference type="AlphaFoldDB" id="A0A1J5NGH8"/>
<dbReference type="PRINTS" id="PR00340">
    <property type="entry name" value="PIIGLNB"/>
</dbReference>
<dbReference type="PROSITE" id="PS00638">
    <property type="entry name" value="PII_GLNB_CTER"/>
    <property type="match status" value="1"/>
</dbReference>
<dbReference type="EMBL" id="LKAQ01000001">
    <property type="protein sequence ID" value="OIQ52311.1"/>
    <property type="molecule type" value="Genomic_DNA"/>
</dbReference>
<evidence type="ECO:0000313" key="3">
    <source>
        <dbReference type="Proteomes" id="UP000181901"/>
    </source>
</evidence>
<name>A0A1J5NGH8_9BACT</name>
<dbReference type="PANTHER" id="PTHR30115:SF11">
    <property type="entry name" value="NITROGEN REGULATORY PROTEIN P-II HOMOLOG"/>
    <property type="match status" value="1"/>
</dbReference>
<dbReference type="InterPro" id="IPR011322">
    <property type="entry name" value="N-reg_PII-like_a/b"/>
</dbReference>
<dbReference type="SUPFAM" id="SSF54913">
    <property type="entry name" value="GlnB-like"/>
    <property type="match status" value="1"/>
</dbReference>
<dbReference type="GO" id="GO:0005829">
    <property type="term" value="C:cytosol"/>
    <property type="evidence" value="ECO:0007669"/>
    <property type="project" value="TreeGrafter"/>
</dbReference>
<evidence type="ECO:0000256" key="1">
    <source>
        <dbReference type="RuleBase" id="RU003936"/>
    </source>
</evidence>
<dbReference type="GO" id="GO:0006808">
    <property type="term" value="P:regulation of nitrogen utilization"/>
    <property type="evidence" value="ECO:0007669"/>
    <property type="project" value="InterPro"/>
</dbReference>
<proteinExistence type="inferred from homology"/>
<dbReference type="InterPro" id="IPR017918">
    <property type="entry name" value="N-reg_PII_CS"/>
</dbReference>
<dbReference type="Gene3D" id="3.30.70.120">
    <property type="match status" value="1"/>
</dbReference>
<keyword evidence="3" id="KW-1185">Reference proteome</keyword>
<reference evidence="2 3" key="1">
    <citation type="submission" date="2015-09" db="EMBL/GenBank/DDBJ databases">
        <title>Genome of Desulfovibrio dechloracetivorans BerOc1, a mercury methylating strain isolated from highly hydrocarbons and metals contaminated coastal sediments.</title>
        <authorList>
            <person name="Goni Urriza M."/>
            <person name="Gassie C."/>
            <person name="Bouchez O."/>
            <person name="Klopp C."/>
            <person name="Ranchou-Peyruse A."/>
            <person name="Remy G."/>
        </authorList>
    </citation>
    <scope>NUCLEOTIDE SEQUENCE [LARGE SCALE GENOMIC DNA]</scope>
    <source>
        <strain evidence="2 3">BerOc1</strain>
    </source>
</reference>
<protein>
    <submittedName>
        <fullName evidence="2">Nitrogen regulatory protein P-II</fullName>
    </submittedName>
</protein>
<accession>A0A1J5NGH8</accession>
<dbReference type="OrthoDB" id="9802729at2"/>
<gene>
    <name evidence="2" type="primary">glnB_1</name>
    <name evidence="2" type="ORF">BerOc1_00786</name>
</gene>
<dbReference type="Proteomes" id="UP000181901">
    <property type="component" value="Unassembled WGS sequence"/>
</dbReference>
<evidence type="ECO:0000313" key="2">
    <source>
        <dbReference type="EMBL" id="OIQ52311.1"/>
    </source>
</evidence>
<sequence>MKEVIAVVRMNMMNQTKAALSEAGVDAFFAHAAEGRGKGFVNSAVVEGAESGYEEAAAVLGEKGKLYPKRMVTVVVPDDMVEDVVEAVIAANKTGKPGDGKIFVLPVGDAVRVRTAETGAKAIA</sequence>
<dbReference type="GO" id="GO:0030234">
    <property type="term" value="F:enzyme regulator activity"/>
    <property type="evidence" value="ECO:0007669"/>
    <property type="project" value="InterPro"/>
</dbReference>
<dbReference type="SMART" id="SM00938">
    <property type="entry name" value="P-II"/>
    <property type="match status" value="1"/>
</dbReference>
<organism evidence="2 3">
    <name type="scientific">Pseudodesulfovibrio hydrargyri</name>
    <dbReference type="NCBI Taxonomy" id="2125990"/>
    <lineage>
        <taxon>Bacteria</taxon>
        <taxon>Pseudomonadati</taxon>
        <taxon>Thermodesulfobacteriota</taxon>
        <taxon>Desulfovibrionia</taxon>
        <taxon>Desulfovibrionales</taxon>
        <taxon>Desulfovibrionaceae</taxon>
    </lineage>
</organism>
<comment type="similarity">
    <text evidence="1">Belongs to the P(II) protein family.</text>
</comment>
<dbReference type="InterPro" id="IPR015867">
    <property type="entry name" value="N-reg_PII/ATP_PRibTrfase_C"/>
</dbReference>
<dbReference type="InterPro" id="IPR002187">
    <property type="entry name" value="N-reg_PII"/>
</dbReference>
<dbReference type="PROSITE" id="PS51343">
    <property type="entry name" value="PII_GLNB_DOM"/>
    <property type="match status" value="1"/>
</dbReference>
<dbReference type="Pfam" id="PF00543">
    <property type="entry name" value="P-II"/>
    <property type="match status" value="1"/>
</dbReference>
<dbReference type="RefSeq" id="WP_071544380.1">
    <property type="nucleotide sequence ID" value="NZ_LKAQ01000001.1"/>
</dbReference>
<comment type="caution">
    <text evidence="2">The sequence shown here is derived from an EMBL/GenBank/DDBJ whole genome shotgun (WGS) entry which is preliminary data.</text>
</comment>
<dbReference type="PANTHER" id="PTHR30115">
    <property type="entry name" value="NITROGEN REGULATORY PROTEIN P-II"/>
    <property type="match status" value="1"/>
</dbReference>
<dbReference type="GO" id="GO:0005524">
    <property type="term" value="F:ATP binding"/>
    <property type="evidence" value="ECO:0007669"/>
    <property type="project" value="TreeGrafter"/>
</dbReference>